<evidence type="ECO:0000256" key="1">
    <source>
        <dbReference type="SAM" id="MobiDB-lite"/>
    </source>
</evidence>
<evidence type="ECO:0000256" key="2">
    <source>
        <dbReference type="SAM" id="Phobius"/>
    </source>
</evidence>
<dbReference type="Gene3D" id="3.60.40.10">
    <property type="entry name" value="PPM-type phosphatase domain"/>
    <property type="match status" value="1"/>
</dbReference>
<dbReference type="EMBL" id="JBHUNE010000003">
    <property type="protein sequence ID" value="MFD2757495.1"/>
    <property type="molecule type" value="Genomic_DNA"/>
</dbReference>
<dbReference type="InterPro" id="IPR036457">
    <property type="entry name" value="PPM-type-like_dom_sf"/>
</dbReference>
<proteinExistence type="predicted"/>
<feature type="domain" description="PPM-type phosphatase" evidence="3">
    <location>
        <begin position="6"/>
        <end position="240"/>
    </location>
</feature>
<dbReference type="RefSeq" id="WP_019618039.1">
    <property type="nucleotide sequence ID" value="NZ_JBHUNE010000003.1"/>
</dbReference>
<protein>
    <submittedName>
        <fullName evidence="4">PP2C family protein-serine/threonine phosphatase</fullName>
        <ecNumber evidence="4">3.1.3.16</ecNumber>
    </submittedName>
</protein>
<evidence type="ECO:0000313" key="5">
    <source>
        <dbReference type="Proteomes" id="UP001597492"/>
    </source>
</evidence>
<evidence type="ECO:0000313" key="4">
    <source>
        <dbReference type="EMBL" id="MFD2757495.1"/>
    </source>
</evidence>
<keyword evidence="2" id="KW-0812">Transmembrane</keyword>
<keyword evidence="2" id="KW-1133">Transmembrane helix</keyword>
<dbReference type="PANTHER" id="PTHR47992">
    <property type="entry name" value="PROTEIN PHOSPHATASE"/>
    <property type="match status" value="1"/>
</dbReference>
<dbReference type="SUPFAM" id="SSF81606">
    <property type="entry name" value="PP2C-like"/>
    <property type="match status" value="1"/>
</dbReference>
<feature type="compositionally biased region" description="Low complexity" evidence="1">
    <location>
        <begin position="436"/>
        <end position="447"/>
    </location>
</feature>
<feature type="region of interest" description="Disordered" evidence="1">
    <location>
        <begin position="408"/>
        <end position="447"/>
    </location>
</feature>
<dbReference type="PROSITE" id="PS51746">
    <property type="entry name" value="PPM_2"/>
    <property type="match status" value="1"/>
</dbReference>
<organism evidence="4 5">
    <name type="scientific">Gulosibacter faecalis</name>
    <dbReference type="NCBI Taxonomy" id="272240"/>
    <lineage>
        <taxon>Bacteria</taxon>
        <taxon>Bacillati</taxon>
        <taxon>Actinomycetota</taxon>
        <taxon>Actinomycetes</taxon>
        <taxon>Micrococcales</taxon>
        <taxon>Microbacteriaceae</taxon>
        <taxon>Gulosibacter</taxon>
    </lineage>
</organism>
<sequence length="447" mass="48376">MPQVVRAGAVSHVGRVRSNNQDSGLIGKHIYGVADGMGGHAGGDVASSIAVKFLAEHDTKFTSVDEAKEGLTSLLHEANELIVEAAREHSELRGMGTTADLITRIGDEMVIGHIGDSRVYRFHEGELSQVTVDHTFVQRLVDAGRITPEEALVHPRRSVLMRVLGDVETSPDVDTYVVPAVDGDRWLLCSDGLSSYVDETQIAAVLARSVESSREVGDDLVQLALDNGAPDNVTVVVLEIGDKPLETIRPKVVGAAVNPMRYASNAPRRVKRLLPDVLHSRRTLAARPENEEFAAPTDEMFERILAEERRFKLMRRVTWAAAIVVLVAVIFVSSALAYSWTQTRYYVGVHEGNVAIYQGVNADLGPISLSEVVQESSLKVDDLNPYQRSQVTGTIAFPTLEEAQNLVERLENGTAPTEAPDDDAVEESTPTPTPVPTASATSTSGGE</sequence>
<feature type="transmembrane region" description="Helical" evidence="2">
    <location>
        <begin position="317"/>
        <end position="340"/>
    </location>
</feature>
<dbReference type="InterPro" id="IPR015655">
    <property type="entry name" value="PP2C"/>
</dbReference>
<reference evidence="5" key="1">
    <citation type="journal article" date="2019" name="Int. J. Syst. Evol. Microbiol.">
        <title>The Global Catalogue of Microorganisms (GCM) 10K type strain sequencing project: providing services to taxonomists for standard genome sequencing and annotation.</title>
        <authorList>
            <consortium name="The Broad Institute Genomics Platform"/>
            <consortium name="The Broad Institute Genome Sequencing Center for Infectious Disease"/>
            <person name="Wu L."/>
            <person name="Ma J."/>
        </authorList>
    </citation>
    <scope>NUCLEOTIDE SEQUENCE [LARGE SCALE GENOMIC DNA]</scope>
    <source>
        <strain evidence="5">TISTR 1514</strain>
    </source>
</reference>
<dbReference type="InterPro" id="IPR001932">
    <property type="entry name" value="PPM-type_phosphatase-like_dom"/>
</dbReference>
<name>A0ABW5UYT4_9MICO</name>
<dbReference type="SMART" id="SM00331">
    <property type="entry name" value="PP2C_SIG"/>
    <property type="match status" value="1"/>
</dbReference>
<gene>
    <name evidence="4" type="ORF">ACFSW7_03765</name>
</gene>
<dbReference type="EC" id="3.1.3.16" evidence="4"/>
<keyword evidence="4" id="KW-0378">Hydrolase</keyword>
<dbReference type="Pfam" id="PF13672">
    <property type="entry name" value="PP2C_2"/>
    <property type="match status" value="1"/>
</dbReference>
<keyword evidence="2" id="KW-0472">Membrane</keyword>
<evidence type="ECO:0000259" key="3">
    <source>
        <dbReference type="PROSITE" id="PS51746"/>
    </source>
</evidence>
<accession>A0ABW5UYT4</accession>
<dbReference type="SMART" id="SM00332">
    <property type="entry name" value="PP2Cc"/>
    <property type="match status" value="1"/>
</dbReference>
<dbReference type="CDD" id="cd00143">
    <property type="entry name" value="PP2Cc"/>
    <property type="match status" value="1"/>
</dbReference>
<dbReference type="GO" id="GO:0004722">
    <property type="term" value="F:protein serine/threonine phosphatase activity"/>
    <property type="evidence" value="ECO:0007669"/>
    <property type="project" value="UniProtKB-EC"/>
</dbReference>
<dbReference type="Proteomes" id="UP001597492">
    <property type="component" value="Unassembled WGS sequence"/>
</dbReference>
<keyword evidence="5" id="KW-1185">Reference proteome</keyword>
<comment type="caution">
    <text evidence="4">The sequence shown here is derived from an EMBL/GenBank/DDBJ whole genome shotgun (WGS) entry which is preliminary data.</text>
</comment>